<reference evidence="2 3" key="1">
    <citation type="submission" date="2018-12" db="EMBL/GenBank/DDBJ databases">
        <title>Genome sequencing of Prevotella sp. KCOM 3155 (= JS262).</title>
        <authorList>
            <person name="Kook J.-K."/>
            <person name="Park S.-N."/>
            <person name="Lim Y.K."/>
        </authorList>
    </citation>
    <scope>NUCLEOTIDE SEQUENCE [LARGE SCALE GENOMIC DNA]</scope>
    <source>
        <strain evidence="2 3">KCOM 3155</strain>
    </source>
</reference>
<name>A0A3S0WJ21_9BACT</name>
<evidence type="ECO:0000313" key="2">
    <source>
        <dbReference type="EMBL" id="RUL58347.1"/>
    </source>
</evidence>
<evidence type="ECO:0008006" key="4">
    <source>
        <dbReference type="Google" id="ProtNLM"/>
    </source>
</evidence>
<accession>A0A3S0WJ21</accession>
<feature type="signal peptide" evidence="1">
    <location>
        <begin position="1"/>
        <end position="19"/>
    </location>
</feature>
<sequence length="389" mass="42575">MKKLIMMAVAALFAASANAQTDIVKLVKKAKTYNDAMELVNQGIDALSDEDKGKVLTKVCDLAAKEFSTEEDNYIKKDIAPDAFDANRAYMSARNFINSALSLRHVNSKAAIKYVEQINKARAMLLDGGQEGLDSKDYNKVLSNLGLYVDAAEIVYDGKVEMDPNAAQIAYFATYGASELNDLKSVKKYSVYALNDSTYGATSMHLFLSAMEKEVKSKEDSVNFVNTMKEYIGKFPAGQADDAILGKIVTFYSAPQYAAEVNKILEGAIAANPNNKMAWALKGQTALNSMDYDVAIAANAKAVAIDPTFTQVRFNLAASQKEKAMTIIDKAGGNVTDEAKALINEAIANLNIIREQDPNHELVQWRYPLAQCYYILGDNAKSEEIQALP</sequence>
<evidence type="ECO:0000313" key="3">
    <source>
        <dbReference type="Proteomes" id="UP000278983"/>
    </source>
</evidence>
<dbReference type="AlphaFoldDB" id="A0A3S0WJ21"/>
<comment type="caution">
    <text evidence="2">The sequence shown here is derived from an EMBL/GenBank/DDBJ whole genome shotgun (WGS) entry which is preliminary data.</text>
</comment>
<keyword evidence="3" id="KW-1185">Reference proteome</keyword>
<dbReference type="InterPro" id="IPR011990">
    <property type="entry name" value="TPR-like_helical_dom_sf"/>
</dbReference>
<organism evidence="2 3">
    <name type="scientific">Prevotella koreensis</name>
    <dbReference type="NCBI Taxonomy" id="2490854"/>
    <lineage>
        <taxon>Bacteria</taxon>
        <taxon>Pseudomonadati</taxon>
        <taxon>Bacteroidota</taxon>
        <taxon>Bacteroidia</taxon>
        <taxon>Bacteroidales</taxon>
        <taxon>Prevotellaceae</taxon>
        <taxon>Prevotella</taxon>
    </lineage>
</organism>
<dbReference type="EMBL" id="RYYU01000001">
    <property type="protein sequence ID" value="RUL58347.1"/>
    <property type="molecule type" value="Genomic_DNA"/>
</dbReference>
<protein>
    <recommendedName>
        <fullName evidence="4">Tetratricopeptide repeat protein</fullName>
    </recommendedName>
</protein>
<gene>
    <name evidence="2" type="ORF">EHV08_00230</name>
</gene>
<dbReference type="RefSeq" id="WP_126677451.1">
    <property type="nucleotide sequence ID" value="NZ_CAUTUZ010000017.1"/>
</dbReference>
<proteinExistence type="predicted"/>
<dbReference type="SUPFAM" id="SSF48452">
    <property type="entry name" value="TPR-like"/>
    <property type="match status" value="2"/>
</dbReference>
<evidence type="ECO:0000256" key="1">
    <source>
        <dbReference type="SAM" id="SignalP"/>
    </source>
</evidence>
<dbReference type="OrthoDB" id="1063371at2"/>
<keyword evidence="1" id="KW-0732">Signal</keyword>
<feature type="chain" id="PRO_5018668658" description="Tetratricopeptide repeat protein" evidence="1">
    <location>
        <begin position="20"/>
        <end position="389"/>
    </location>
</feature>
<dbReference type="Proteomes" id="UP000278983">
    <property type="component" value="Unassembled WGS sequence"/>
</dbReference>
<dbReference type="Gene3D" id="1.25.40.10">
    <property type="entry name" value="Tetratricopeptide repeat domain"/>
    <property type="match status" value="1"/>
</dbReference>